<feature type="region of interest" description="Disordered" evidence="1">
    <location>
        <begin position="1"/>
        <end position="81"/>
    </location>
</feature>
<reference evidence="2" key="1">
    <citation type="submission" date="2000-06" db="EMBL/GenBank/DDBJ databases">
        <title>Cloning and Nucleotide sequence of a linear DNA plasmid from Xanthophyllomyces dendrorhous (Phaffia rhodozyma).</title>
        <authorList>
            <person name="Ducrey Santopietro L.M."/>
            <person name="Kula M.R."/>
        </authorList>
    </citation>
    <scope>NUCLEOTIDE SEQUENCE</scope>
    <source>
        <strain evidence="2">NRRL Y'17269</strain>
        <plasmid evidence="2">pDK1</plasmid>
    </source>
</reference>
<dbReference type="EMBL" id="AJ278424">
    <property type="protein sequence ID" value="CAC12853.1"/>
    <property type="molecule type" value="Genomic_DNA"/>
</dbReference>
<proteinExistence type="predicted"/>
<evidence type="ECO:0000313" key="2">
    <source>
        <dbReference type="EMBL" id="CAC12853.1"/>
    </source>
</evidence>
<name>Q9HFD7_PHARH</name>
<geneLocation type="plasmid" evidence="2">
    <name>pDK1</name>
</geneLocation>
<accession>Q9HFD7</accession>
<sequence>MSCPGCVAPPGLSSESSRSLPLASVRRATPSASCQPGHLPQVSRGRSERSGAPEPRLLFLSSTIPGPGAPDCSPLPLWGAG</sequence>
<organism evidence="2">
    <name type="scientific">Phaffia rhodozyma</name>
    <name type="common">Yeast</name>
    <name type="synonym">Xanthophyllomyces dendrorhous</name>
    <dbReference type="NCBI Taxonomy" id="264483"/>
    <lineage>
        <taxon>Eukaryota</taxon>
        <taxon>Fungi</taxon>
        <taxon>Dikarya</taxon>
        <taxon>Basidiomycota</taxon>
        <taxon>Agaricomycotina</taxon>
        <taxon>Tremellomycetes</taxon>
        <taxon>Cystofilobasidiales</taxon>
        <taxon>Mrakiaceae</taxon>
        <taxon>Phaffia</taxon>
    </lineage>
</organism>
<keyword evidence="2" id="KW-0614">Plasmid</keyword>
<protein>
    <submittedName>
        <fullName evidence="2">Uncharacterized protein</fullName>
    </submittedName>
</protein>
<dbReference type="AlphaFoldDB" id="Q9HFD7"/>
<evidence type="ECO:0000256" key="1">
    <source>
        <dbReference type="SAM" id="MobiDB-lite"/>
    </source>
</evidence>
<feature type="compositionally biased region" description="Low complexity" evidence="1">
    <location>
        <begin position="9"/>
        <end position="24"/>
    </location>
</feature>